<name>A0ACA9N908_9GLOM</name>
<feature type="non-terminal residue" evidence="1">
    <location>
        <position position="44"/>
    </location>
</feature>
<proteinExistence type="predicted"/>
<dbReference type="Proteomes" id="UP000789920">
    <property type="component" value="Unassembled WGS sequence"/>
</dbReference>
<accession>A0ACA9N908</accession>
<keyword evidence="2" id="KW-1185">Reference proteome</keyword>
<protein>
    <submittedName>
        <fullName evidence="1">27796_t:CDS:1</fullName>
    </submittedName>
</protein>
<evidence type="ECO:0000313" key="1">
    <source>
        <dbReference type="EMBL" id="CAG8633290.1"/>
    </source>
</evidence>
<dbReference type="EMBL" id="CAJVQC010011961">
    <property type="protein sequence ID" value="CAG8633290.1"/>
    <property type="molecule type" value="Genomic_DNA"/>
</dbReference>
<gene>
    <name evidence="1" type="ORF">RPERSI_LOCUS7202</name>
</gene>
<sequence length="44" mass="5196">MHGSWINNKIQEKQITEYKFDDFKKFKKIGNGAYSSDAKRLCRA</sequence>
<comment type="caution">
    <text evidence="1">The sequence shown here is derived from an EMBL/GenBank/DDBJ whole genome shotgun (WGS) entry which is preliminary data.</text>
</comment>
<evidence type="ECO:0000313" key="2">
    <source>
        <dbReference type="Proteomes" id="UP000789920"/>
    </source>
</evidence>
<reference evidence="1" key="1">
    <citation type="submission" date="2021-06" db="EMBL/GenBank/DDBJ databases">
        <authorList>
            <person name="Kallberg Y."/>
            <person name="Tangrot J."/>
            <person name="Rosling A."/>
        </authorList>
    </citation>
    <scope>NUCLEOTIDE SEQUENCE</scope>
    <source>
        <strain evidence="1">MA461A</strain>
    </source>
</reference>
<organism evidence="1 2">
    <name type="scientific">Racocetra persica</name>
    <dbReference type="NCBI Taxonomy" id="160502"/>
    <lineage>
        <taxon>Eukaryota</taxon>
        <taxon>Fungi</taxon>
        <taxon>Fungi incertae sedis</taxon>
        <taxon>Mucoromycota</taxon>
        <taxon>Glomeromycotina</taxon>
        <taxon>Glomeromycetes</taxon>
        <taxon>Diversisporales</taxon>
        <taxon>Gigasporaceae</taxon>
        <taxon>Racocetra</taxon>
    </lineage>
</organism>